<name>A0A4Y2DSL8_ARAVE</name>
<evidence type="ECO:0000313" key="1">
    <source>
        <dbReference type="EMBL" id="GBM19267.1"/>
    </source>
</evidence>
<keyword evidence="2" id="KW-1185">Reference proteome</keyword>
<evidence type="ECO:0008006" key="3">
    <source>
        <dbReference type="Google" id="ProtNLM"/>
    </source>
</evidence>
<sequence>MEYSRVKYASFDDLLLPFNRNRKRPASCVANRVSCVKEYIQGWLYGVLDNGESGIFPCEYVAPLGKQEAKRGQRRELESLVQSKPQQKVRRGQFIEDMASYNSDSHMNGTLDRERENEPPAWIESKMNSFEISSPAIPCAHVPVLNKNTPHFEIWNAVLPSTTTIE</sequence>
<dbReference type="EMBL" id="BGPR01000420">
    <property type="protein sequence ID" value="GBM19267.1"/>
    <property type="molecule type" value="Genomic_DNA"/>
</dbReference>
<comment type="caution">
    <text evidence="1">The sequence shown here is derived from an EMBL/GenBank/DDBJ whole genome shotgun (WGS) entry which is preliminary data.</text>
</comment>
<accession>A0A4Y2DSL8</accession>
<protein>
    <recommendedName>
        <fullName evidence="3">SH3 domain-containing protein</fullName>
    </recommendedName>
</protein>
<dbReference type="InterPro" id="IPR036028">
    <property type="entry name" value="SH3-like_dom_sf"/>
</dbReference>
<reference evidence="1 2" key="1">
    <citation type="journal article" date="2019" name="Sci. Rep.">
        <title>Orb-weaving spider Araneus ventricosus genome elucidates the spidroin gene catalogue.</title>
        <authorList>
            <person name="Kono N."/>
            <person name="Nakamura H."/>
            <person name="Ohtoshi R."/>
            <person name="Moran D.A.P."/>
            <person name="Shinohara A."/>
            <person name="Yoshida Y."/>
            <person name="Fujiwara M."/>
            <person name="Mori M."/>
            <person name="Tomita M."/>
            <person name="Arakawa K."/>
        </authorList>
    </citation>
    <scope>NUCLEOTIDE SEQUENCE [LARGE SCALE GENOMIC DNA]</scope>
</reference>
<proteinExistence type="predicted"/>
<dbReference type="Proteomes" id="UP000499080">
    <property type="component" value="Unassembled WGS sequence"/>
</dbReference>
<dbReference type="OrthoDB" id="5340910at2759"/>
<gene>
    <name evidence="1" type="ORF">AVEN_259857_2</name>
</gene>
<dbReference type="Gene3D" id="2.30.30.40">
    <property type="entry name" value="SH3 Domains"/>
    <property type="match status" value="1"/>
</dbReference>
<dbReference type="AlphaFoldDB" id="A0A4Y2DSL8"/>
<organism evidence="1 2">
    <name type="scientific">Araneus ventricosus</name>
    <name type="common">Orbweaver spider</name>
    <name type="synonym">Epeira ventricosa</name>
    <dbReference type="NCBI Taxonomy" id="182803"/>
    <lineage>
        <taxon>Eukaryota</taxon>
        <taxon>Metazoa</taxon>
        <taxon>Ecdysozoa</taxon>
        <taxon>Arthropoda</taxon>
        <taxon>Chelicerata</taxon>
        <taxon>Arachnida</taxon>
        <taxon>Araneae</taxon>
        <taxon>Araneomorphae</taxon>
        <taxon>Entelegynae</taxon>
        <taxon>Araneoidea</taxon>
        <taxon>Araneidae</taxon>
        <taxon>Araneus</taxon>
    </lineage>
</organism>
<dbReference type="SUPFAM" id="SSF50044">
    <property type="entry name" value="SH3-domain"/>
    <property type="match status" value="1"/>
</dbReference>
<evidence type="ECO:0000313" key="2">
    <source>
        <dbReference type="Proteomes" id="UP000499080"/>
    </source>
</evidence>